<comment type="caution">
    <text evidence="1">The sequence shown here is derived from an EMBL/GenBank/DDBJ whole genome shotgun (WGS) entry which is preliminary data.</text>
</comment>
<keyword evidence="2" id="KW-1185">Reference proteome</keyword>
<accession>C3J8V9</accession>
<evidence type="ECO:0000313" key="2">
    <source>
        <dbReference type="Proteomes" id="UP000004295"/>
    </source>
</evidence>
<organism evidence="1 2">
    <name type="scientific">Porphyromonas endodontalis (strain ATCC 35406 / DSM 24491 / JCM 8526 / CCUG 16442 / BCRC 14492 / NCTC 13058 / HG 370)</name>
    <name type="common">Bacteroides endodontalis</name>
    <dbReference type="NCBI Taxonomy" id="553175"/>
    <lineage>
        <taxon>Bacteria</taxon>
        <taxon>Pseudomonadati</taxon>
        <taxon>Bacteroidota</taxon>
        <taxon>Bacteroidia</taxon>
        <taxon>Bacteroidales</taxon>
        <taxon>Porphyromonadaceae</taxon>
        <taxon>Porphyromonas</taxon>
    </lineage>
</organism>
<reference evidence="1 2" key="1">
    <citation type="submission" date="2009-04" db="EMBL/GenBank/DDBJ databases">
        <authorList>
            <person name="Sebastian Y."/>
            <person name="Madupu R."/>
            <person name="Durkin A.S."/>
            <person name="Torralba M."/>
            <person name="Methe B."/>
            <person name="Sutton G.G."/>
            <person name="Strausberg R.L."/>
            <person name="Nelson K.E."/>
        </authorList>
    </citation>
    <scope>NUCLEOTIDE SEQUENCE [LARGE SCALE GENOMIC DNA]</scope>
    <source>
        <strain evidence="2">ATCC 35406 / BCRC 14492 / JCM 8526 / NCTC 13058 / HG 370</strain>
    </source>
</reference>
<dbReference type="EMBL" id="ACNN01000007">
    <property type="protein sequence ID" value="EEN83443.1"/>
    <property type="molecule type" value="Genomic_DNA"/>
</dbReference>
<proteinExistence type="predicted"/>
<gene>
    <name evidence="1" type="ORF">POREN0001_0629</name>
</gene>
<dbReference type="AlphaFoldDB" id="C3J8V9"/>
<name>C3J8V9_POREA</name>
<dbReference type="Proteomes" id="UP000004295">
    <property type="component" value="Unassembled WGS sequence"/>
</dbReference>
<evidence type="ECO:0000313" key="1">
    <source>
        <dbReference type="EMBL" id="EEN83443.1"/>
    </source>
</evidence>
<protein>
    <submittedName>
        <fullName evidence="1">Uncharacterized protein</fullName>
    </submittedName>
</protein>
<sequence length="59" mass="6335">MAACSSGKCGNGKHCQVLYCLHYLDYFFVIEFVLRNENVSFVGGSTQRVLGCGLSLAGA</sequence>